<gene>
    <name evidence="1" type="ORF">C5470_08435</name>
</gene>
<evidence type="ECO:0008006" key="3">
    <source>
        <dbReference type="Google" id="ProtNLM"/>
    </source>
</evidence>
<evidence type="ECO:0000313" key="1">
    <source>
        <dbReference type="EMBL" id="NHB96447.1"/>
    </source>
</evidence>
<organism evidence="1 2">
    <name type="scientific">Photorhabdus stackebrandtii</name>
    <dbReference type="NCBI Taxonomy" id="1123042"/>
    <lineage>
        <taxon>Bacteria</taxon>
        <taxon>Pseudomonadati</taxon>
        <taxon>Pseudomonadota</taxon>
        <taxon>Gammaproteobacteria</taxon>
        <taxon>Enterobacterales</taxon>
        <taxon>Morganellaceae</taxon>
        <taxon>Photorhabdus</taxon>
    </lineage>
</organism>
<dbReference type="RefSeq" id="WP_166287645.1">
    <property type="nucleotide sequence ID" value="NZ_CAWPIE010000007.1"/>
</dbReference>
<dbReference type="AlphaFoldDB" id="A0A7X5QLE0"/>
<sequence>MKILIYGEYSGYGRSLAKGFNELGMNAFVFSFMGDGWKSIDGDIKLYEGNKLYKLLQLIKIIPNILSHNYIIIMNPSFFNFKYLGPLILFLIKMKSIKTLLLCAGDDVEFIKQGKKGSLKPWPYMDIPLSKSKNSLFQRKRDKFINILVAKSVNKIVPVMYDYAEAWRLSDFSEKVVDTIPLSCDGDYKNEIKKTGDKIVIMHGINREEFKGTKVIKKALERIKNEFNDLVEIIYPERLPLSEYLILMDNVDIAIDQTKSNSYGMNAIYSMLKGHIVMAPSTKNCMEEFNLKSSPIIPIIHDSEDIYIKVKELVMNKDKLDNLKIQTRNYALALHHPRIIAEKFMELFKNI</sequence>
<dbReference type="Proteomes" id="UP000547931">
    <property type="component" value="Unassembled WGS sequence"/>
</dbReference>
<name>A0A7X5QLE0_9GAMM</name>
<keyword evidence="2" id="KW-1185">Reference proteome</keyword>
<protein>
    <recommendedName>
        <fullName evidence="3">Glycosyltransferase</fullName>
    </recommendedName>
</protein>
<proteinExistence type="predicted"/>
<evidence type="ECO:0000313" key="2">
    <source>
        <dbReference type="Proteomes" id="UP000547931"/>
    </source>
</evidence>
<dbReference type="SUPFAM" id="SSF53756">
    <property type="entry name" value="UDP-Glycosyltransferase/glycogen phosphorylase"/>
    <property type="match status" value="1"/>
</dbReference>
<dbReference type="EMBL" id="PUJV01000007">
    <property type="protein sequence ID" value="NHB96447.1"/>
    <property type="molecule type" value="Genomic_DNA"/>
</dbReference>
<comment type="caution">
    <text evidence="1">The sequence shown here is derived from an EMBL/GenBank/DDBJ whole genome shotgun (WGS) entry which is preliminary data.</text>
</comment>
<accession>A0A7X5QLE0</accession>
<reference evidence="1 2" key="1">
    <citation type="submission" date="2018-02" db="EMBL/GenBank/DDBJ databases">
        <authorList>
            <person name="Machado R.A."/>
        </authorList>
    </citation>
    <scope>NUCLEOTIDE SEQUENCE [LARGE SCALE GENOMIC DNA]</scope>
    <source>
        <strain evidence="1 2">DSM 23271</strain>
    </source>
</reference>